<sequence>MRYTTGRETQLSEGKVLLSRTFVAIKISVETLLSKIA</sequence>
<proteinExistence type="evidence at transcript level"/>
<protein>
    <submittedName>
        <fullName evidence="1">GM01501p</fullName>
    </submittedName>
</protein>
<dbReference type="AlphaFoldDB" id="Q6NP62"/>
<accession>Q6NP62</accession>
<name>Q6NP62_DROME</name>
<organism evidence="1">
    <name type="scientific">Drosophila melanogaster</name>
    <name type="common">Fruit fly</name>
    <dbReference type="NCBI Taxonomy" id="7227"/>
    <lineage>
        <taxon>Eukaryota</taxon>
        <taxon>Metazoa</taxon>
        <taxon>Ecdysozoa</taxon>
        <taxon>Arthropoda</taxon>
        <taxon>Hexapoda</taxon>
        <taxon>Insecta</taxon>
        <taxon>Pterygota</taxon>
        <taxon>Neoptera</taxon>
        <taxon>Endopterygota</taxon>
        <taxon>Diptera</taxon>
        <taxon>Brachycera</taxon>
        <taxon>Muscomorpha</taxon>
        <taxon>Ephydroidea</taxon>
        <taxon>Drosophilidae</taxon>
        <taxon>Drosophila</taxon>
        <taxon>Sophophora</taxon>
    </lineage>
</organism>
<evidence type="ECO:0000313" key="1">
    <source>
        <dbReference type="EMBL" id="AAR31138.1"/>
    </source>
</evidence>
<dbReference type="EMBL" id="BT011067">
    <property type="protein sequence ID" value="AAR31138.1"/>
    <property type="molecule type" value="mRNA"/>
</dbReference>
<reference evidence="1" key="1">
    <citation type="submission" date="2003-12" db="EMBL/GenBank/DDBJ databases">
        <authorList>
            <person name="Stapleton M."/>
            <person name="Brokstein P."/>
            <person name="Hong L."/>
            <person name="Agbayani A."/>
            <person name="Carlson J."/>
            <person name="Champe M."/>
            <person name="Chavez C."/>
            <person name="Dorsett V."/>
            <person name="Dresnek D."/>
            <person name="Farfan D."/>
            <person name="Frise E."/>
            <person name="George R."/>
            <person name="Gonzalez M."/>
            <person name="Guarin H."/>
            <person name="Kronmiller B."/>
            <person name="Li P."/>
            <person name="Liao G."/>
            <person name="Miranda A."/>
            <person name="Mungall C.J."/>
            <person name="Nunoo J."/>
            <person name="Pacleb J."/>
            <person name="Paragas V."/>
            <person name="Park S."/>
            <person name="Patel S."/>
            <person name="Phouanenavong S."/>
            <person name="Wan K."/>
            <person name="Yu C."/>
            <person name="Lewis S.E."/>
            <person name="Rubin G.M."/>
            <person name="Celniker S."/>
        </authorList>
    </citation>
    <scope>NUCLEOTIDE SEQUENCE</scope>
</reference>